<name>A0A848RQ76_9ACTO</name>
<protein>
    <submittedName>
        <fullName evidence="4">ATP-binding protein</fullName>
    </submittedName>
</protein>
<feature type="domain" description="AAA" evidence="2">
    <location>
        <begin position="47"/>
        <end position="156"/>
    </location>
</feature>
<dbReference type="Proteomes" id="UP000582487">
    <property type="component" value="Unassembled WGS sequence"/>
</dbReference>
<gene>
    <name evidence="4" type="ORF">HHJ74_10810</name>
</gene>
<proteinExistence type="predicted"/>
<dbReference type="GO" id="GO:0005524">
    <property type="term" value="F:ATP binding"/>
    <property type="evidence" value="ECO:0007669"/>
    <property type="project" value="UniProtKB-KW"/>
</dbReference>
<dbReference type="PANTHER" id="PTHR43566">
    <property type="entry name" value="CONSERVED PROTEIN"/>
    <property type="match status" value="1"/>
</dbReference>
<feature type="domain" description="DUF4143" evidence="3">
    <location>
        <begin position="233"/>
        <end position="379"/>
    </location>
</feature>
<comment type="caution">
    <text evidence="4">The sequence shown here is derived from an EMBL/GenBank/DDBJ whole genome shotgun (WGS) entry which is preliminary data.</text>
</comment>
<dbReference type="PANTHER" id="PTHR43566:SF2">
    <property type="entry name" value="DUF4143 DOMAIN-CONTAINING PROTEIN"/>
    <property type="match status" value="1"/>
</dbReference>
<dbReference type="EMBL" id="JABCUV010000019">
    <property type="protein sequence ID" value="NMW94157.1"/>
    <property type="molecule type" value="Genomic_DNA"/>
</dbReference>
<evidence type="ECO:0000259" key="3">
    <source>
        <dbReference type="Pfam" id="PF13635"/>
    </source>
</evidence>
<accession>A0A848RQ76</accession>
<dbReference type="InterPro" id="IPR025420">
    <property type="entry name" value="DUF4143"/>
</dbReference>
<reference evidence="4 5" key="1">
    <citation type="submission" date="2020-04" db="EMBL/GenBank/DDBJ databases">
        <title>Antimicrobial susceptibility and clonality of vaginal-derived multi-drug resistant Mobiluncus isolates in China.</title>
        <authorList>
            <person name="Zhang X."/>
        </authorList>
    </citation>
    <scope>NUCLEOTIDE SEQUENCE [LARGE SCALE GENOMIC DNA]</scope>
    <source>
        <strain evidence="4 5">7</strain>
    </source>
</reference>
<evidence type="ECO:0000256" key="1">
    <source>
        <dbReference type="SAM" id="MobiDB-lite"/>
    </source>
</evidence>
<feature type="region of interest" description="Disordered" evidence="1">
    <location>
        <begin position="1"/>
        <end position="30"/>
    </location>
</feature>
<dbReference type="InterPro" id="IPR041682">
    <property type="entry name" value="AAA_14"/>
</dbReference>
<dbReference type="Pfam" id="PF13635">
    <property type="entry name" value="DUF4143"/>
    <property type="match status" value="1"/>
</dbReference>
<dbReference type="AlphaFoldDB" id="A0A848RQ76"/>
<evidence type="ECO:0000313" key="5">
    <source>
        <dbReference type="Proteomes" id="UP000582487"/>
    </source>
</evidence>
<keyword evidence="4" id="KW-0067">ATP-binding</keyword>
<keyword evidence="4" id="KW-0547">Nucleotide-binding</keyword>
<evidence type="ECO:0000313" key="4">
    <source>
        <dbReference type="EMBL" id="NMW94157.1"/>
    </source>
</evidence>
<feature type="compositionally biased region" description="Pro residues" evidence="1">
    <location>
        <begin position="12"/>
        <end position="25"/>
    </location>
</feature>
<evidence type="ECO:0000259" key="2">
    <source>
        <dbReference type="Pfam" id="PF13173"/>
    </source>
</evidence>
<sequence length="438" mass="47275">MNRENMTETPAAPAPKPTPTVPPTSAPYSPRLADQDLQDALRRAGGVLITGPKACGKTETARQIAQSTLQADTDPSLARQLEILPDLALQGATPRLIDEWQVHPILWDLSRHEIDRRREPGQFILTGSTAPGAGAAKHSGAGRFARLTMGTMTFLETGHSDATISLHELAKSAPGEEIAPHASRLTIPDIAQRLAFGGWPGNLGLTAKQATENNRDYLETIAAVDIRVPDDTYRDPQRVKRLLVALARGVGTEVTTSVLARDTDLSRDTVREYLDSLARIFVAQNQSAWRPHLRSRVPLRETPKRHLADPALAVAALHADADALLGDLEFFGQAFESQVVHDLGFMSRQEVYHARGADGLEVDAVVEISGRTVLVEVKLGSSDVTIDTAATHLQAFARRYLEAGNTRHAPVLVVVTGGGLSYTRPDGVHVVTFGNLGA</sequence>
<organism evidence="4 5">
    <name type="scientific">Mobiluncus mulieris</name>
    <dbReference type="NCBI Taxonomy" id="2052"/>
    <lineage>
        <taxon>Bacteria</taxon>
        <taxon>Bacillati</taxon>
        <taxon>Actinomycetota</taxon>
        <taxon>Actinomycetes</taxon>
        <taxon>Actinomycetales</taxon>
        <taxon>Actinomycetaceae</taxon>
        <taxon>Mobiluncus</taxon>
    </lineage>
</organism>
<dbReference type="Pfam" id="PF13173">
    <property type="entry name" value="AAA_14"/>
    <property type="match status" value="1"/>
</dbReference>